<dbReference type="Proteomes" id="UP001151532">
    <property type="component" value="Chromosome 14"/>
</dbReference>
<protein>
    <submittedName>
        <fullName evidence="1">Uncharacterized protein</fullName>
    </submittedName>
</protein>
<dbReference type="OrthoDB" id="1488945at2759"/>
<dbReference type="AlphaFoldDB" id="A0A9Q0SK48"/>
<reference evidence="1" key="2">
    <citation type="journal article" date="2023" name="Int. J. Mol. Sci.">
        <title>De Novo Assembly and Annotation of 11 Diverse Shrub Willow (Salix) Genomes Reveals Novel Gene Organization in Sex-Linked Regions.</title>
        <authorList>
            <person name="Hyden B."/>
            <person name="Feng K."/>
            <person name="Yates T.B."/>
            <person name="Jawdy S."/>
            <person name="Cereghino C."/>
            <person name="Smart L.B."/>
            <person name="Muchero W."/>
        </authorList>
    </citation>
    <scope>NUCLEOTIDE SEQUENCE</scope>
    <source>
        <tissue evidence="1">Shoot tip</tissue>
    </source>
</reference>
<organism evidence="1 2">
    <name type="scientific">Salix purpurea</name>
    <name type="common">Purple osier willow</name>
    <dbReference type="NCBI Taxonomy" id="77065"/>
    <lineage>
        <taxon>Eukaryota</taxon>
        <taxon>Viridiplantae</taxon>
        <taxon>Streptophyta</taxon>
        <taxon>Embryophyta</taxon>
        <taxon>Tracheophyta</taxon>
        <taxon>Spermatophyta</taxon>
        <taxon>Magnoliopsida</taxon>
        <taxon>eudicotyledons</taxon>
        <taxon>Gunneridae</taxon>
        <taxon>Pentapetalae</taxon>
        <taxon>rosids</taxon>
        <taxon>fabids</taxon>
        <taxon>Malpighiales</taxon>
        <taxon>Salicaceae</taxon>
        <taxon>Saliceae</taxon>
        <taxon>Salix</taxon>
    </lineage>
</organism>
<proteinExistence type="predicted"/>
<dbReference type="EMBL" id="JAPFFK010000020">
    <property type="protein sequence ID" value="KAJ6680372.1"/>
    <property type="molecule type" value="Genomic_DNA"/>
</dbReference>
<name>A0A9Q0SK48_SALPP</name>
<sequence length="94" mass="10938">MIQKMKQKLIDDDRTDNRVDPPLLTLRNEFTECVEAVIADDIFRVFFETIIGGCRFRVEKELNLEENISLLREPDNAKDPNAIWLCFISALLLP</sequence>
<accession>A0A9Q0SK48</accession>
<gene>
    <name evidence="1" type="ORF">OIU79_019979</name>
</gene>
<dbReference type="Gene3D" id="3.30.70.2330">
    <property type="match status" value="1"/>
</dbReference>
<evidence type="ECO:0000313" key="2">
    <source>
        <dbReference type="Proteomes" id="UP001151532"/>
    </source>
</evidence>
<keyword evidence="2" id="KW-1185">Reference proteome</keyword>
<reference evidence="1" key="1">
    <citation type="submission" date="2022-11" db="EMBL/GenBank/DDBJ databases">
        <authorList>
            <person name="Hyden B.L."/>
            <person name="Feng K."/>
            <person name="Yates T."/>
            <person name="Jawdy S."/>
            <person name="Smart L.B."/>
            <person name="Muchero W."/>
        </authorList>
    </citation>
    <scope>NUCLEOTIDE SEQUENCE</scope>
    <source>
        <tissue evidence="1">Shoot tip</tissue>
    </source>
</reference>
<evidence type="ECO:0000313" key="1">
    <source>
        <dbReference type="EMBL" id="KAJ6680372.1"/>
    </source>
</evidence>
<comment type="caution">
    <text evidence="1">The sequence shown here is derived from an EMBL/GenBank/DDBJ whole genome shotgun (WGS) entry which is preliminary data.</text>
</comment>